<evidence type="ECO:0000259" key="2">
    <source>
        <dbReference type="Pfam" id="PF17948"/>
    </source>
</evidence>
<sequence length="259" mass="29777">MLQISPTLAQTIGLEEALLLQLLQDAQAFQGGDRVVFSNDQREAFLPFWSLKQFTLVLKRLDSLGLVKVRGNGPWHIQLESITGSEPAPEHEPEPAAAPQAKPQAKPAPVVHQPVPVYNMNETARMNEARRRNQYEDDLSYLKPYERKSNAVAARKTRMHNEWEPSSDFPQMISFHSIPLQFALSELAKFRQYYGATDRAEFSWDVKFLNWVQRSWHDSLNTKGRNDRQKATAGKPADPAREQRNQVRDALRNIRDTDW</sequence>
<dbReference type="Pfam" id="PF17948">
    <property type="entry name" value="DnaT"/>
    <property type="match status" value="1"/>
</dbReference>
<name>A0A4V2UK78_9GAMM</name>
<evidence type="ECO:0000313" key="4">
    <source>
        <dbReference type="Proteomes" id="UP000295793"/>
    </source>
</evidence>
<dbReference type="EMBL" id="SLZR01000002">
    <property type="protein sequence ID" value="TCS43192.1"/>
    <property type="molecule type" value="Genomic_DNA"/>
</dbReference>
<feature type="compositionally biased region" description="Low complexity" evidence="1">
    <location>
        <begin position="95"/>
        <end position="109"/>
    </location>
</feature>
<dbReference type="Proteomes" id="UP000295793">
    <property type="component" value="Unassembled WGS sequence"/>
</dbReference>
<dbReference type="RefSeq" id="WP_132699886.1">
    <property type="nucleotide sequence ID" value="NZ_SLZR01000002.1"/>
</dbReference>
<proteinExistence type="predicted"/>
<evidence type="ECO:0000313" key="3">
    <source>
        <dbReference type="EMBL" id="TCS43192.1"/>
    </source>
</evidence>
<dbReference type="AlphaFoldDB" id="A0A4V2UK78"/>
<feature type="compositionally biased region" description="Basic and acidic residues" evidence="1">
    <location>
        <begin position="238"/>
        <end position="259"/>
    </location>
</feature>
<comment type="caution">
    <text evidence="3">The sequence shown here is derived from an EMBL/GenBank/DDBJ whole genome shotgun (WGS) entry which is preliminary data.</text>
</comment>
<accession>A0A4V2UK78</accession>
<gene>
    <name evidence="3" type="ORF">BCF53_102218</name>
</gene>
<keyword evidence="4" id="KW-1185">Reference proteome</keyword>
<feature type="region of interest" description="Disordered" evidence="1">
    <location>
        <begin position="83"/>
        <end position="109"/>
    </location>
</feature>
<feature type="domain" description="DnaT DNA-binding" evidence="2">
    <location>
        <begin position="158"/>
        <end position="222"/>
    </location>
</feature>
<organism evidence="3 4">
    <name type="scientific">Reinekea marinisedimentorum</name>
    <dbReference type="NCBI Taxonomy" id="230495"/>
    <lineage>
        <taxon>Bacteria</taxon>
        <taxon>Pseudomonadati</taxon>
        <taxon>Pseudomonadota</taxon>
        <taxon>Gammaproteobacteria</taxon>
        <taxon>Oceanospirillales</taxon>
        <taxon>Saccharospirillaceae</taxon>
        <taxon>Reinekea</taxon>
    </lineage>
</organism>
<dbReference type="InterPro" id="IPR040480">
    <property type="entry name" value="DnaT_DNA_bind"/>
</dbReference>
<evidence type="ECO:0000256" key="1">
    <source>
        <dbReference type="SAM" id="MobiDB-lite"/>
    </source>
</evidence>
<reference evidence="3 4" key="1">
    <citation type="submission" date="2019-03" db="EMBL/GenBank/DDBJ databases">
        <title>Genomic Encyclopedia of Archaeal and Bacterial Type Strains, Phase II (KMG-II): from individual species to whole genera.</title>
        <authorList>
            <person name="Goeker M."/>
        </authorList>
    </citation>
    <scope>NUCLEOTIDE SEQUENCE [LARGE SCALE GENOMIC DNA]</scope>
    <source>
        <strain evidence="3 4">DSM 15388</strain>
    </source>
</reference>
<dbReference type="OrthoDB" id="5718012at2"/>
<feature type="region of interest" description="Disordered" evidence="1">
    <location>
        <begin position="220"/>
        <end position="259"/>
    </location>
</feature>
<protein>
    <recommendedName>
        <fullName evidence="2">DnaT DNA-binding domain-containing protein</fullName>
    </recommendedName>
</protein>
<dbReference type="Gene3D" id="1.10.8.1180">
    <property type="match status" value="1"/>
</dbReference>